<name>A0A2S5JGQ8_9RHOB</name>
<protein>
    <submittedName>
        <fullName evidence="4">Putative Zn finger-like uncharacterized protein</fullName>
    </submittedName>
</protein>
<keyword evidence="5" id="KW-1185">Reference proteome</keyword>
<keyword evidence="2" id="KW-0472">Membrane</keyword>
<feature type="transmembrane region" description="Helical" evidence="2">
    <location>
        <begin position="231"/>
        <end position="250"/>
    </location>
</feature>
<evidence type="ECO:0000256" key="1">
    <source>
        <dbReference type="SAM" id="MobiDB-lite"/>
    </source>
</evidence>
<dbReference type="EMBL" id="PRDS01000005">
    <property type="protein sequence ID" value="PPB80538.1"/>
    <property type="molecule type" value="Genomic_DNA"/>
</dbReference>
<reference evidence="4 5" key="1">
    <citation type="submission" date="2018-01" db="EMBL/GenBank/DDBJ databases">
        <title>Genomic Encyclopedia of Archaeal and Bacterial Type Strains, Phase II (KMG-II): from individual species to whole genera.</title>
        <authorList>
            <person name="Goeker M."/>
        </authorList>
    </citation>
    <scope>NUCLEOTIDE SEQUENCE [LARGE SCALE GENOMIC DNA]</scope>
    <source>
        <strain evidence="4 5">DSM 12048</strain>
    </source>
</reference>
<proteinExistence type="predicted"/>
<dbReference type="RefSeq" id="WP_170063395.1">
    <property type="nucleotide sequence ID" value="NZ_PRDS01000005.1"/>
</dbReference>
<dbReference type="Pfam" id="PF13717">
    <property type="entry name" value="Zn_ribbon_4"/>
    <property type="match status" value="1"/>
</dbReference>
<evidence type="ECO:0000313" key="5">
    <source>
        <dbReference type="Proteomes" id="UP000239736"/>
    </source>
</evidence>
<dbReference type="Proteomes" id="UP000239736">
    <property type="component" value="Unassembled WGS sequence"/>
</dbReference>
<keyword evidence="2" id="KW-0812">Transmembrane</keyword>
<feature type="compositionally biased region" description="Polar residues" evidence="1">
    <location>
        <begin position="160"/>
        <end position="176"/>
    </location>
</feature>
<evidence type="ECO:0000256" key="2">
    <source>
        <dbReference type="SAM" id="Phobius"/>
    </source>
</evidence>
<evidence type="ECO:0000259" key="3">
    <source>
        <dbReference type="Pfam" id="PF13717"/>
    </source>
</evidence>
<keyword evidence="2" id="KW-1133">Transmembrane helix</keyword>
<dbReference type="AlphaFoldDB" id="A0A2S5JGQ8"/>
<dbReference type="NCBIfam" id="TIGR02098">
    <property type="entry name" value="MJ0042_CXXC"/>
    <property type="match status" value="1"/>
</dbReference>
<sequence length="292" mass="30918">MRLTCPSCGAQYEVDDSVIPESGRDVQCSNCGHAWFQMPAKRPSVGHAAEKTSEEAPGLAEPPRPEARAMAPDEPTPPESASTQASATTPRAHDADIDDAEDEPADEDAMPAPPPRKIDESVLSVLREEAERERRAREAERGGIETQTDLGLTAAAPARSASTDGAQPAATGSEQAAETPESGKGTGNKVALPDIEEIKSTLRASSERGDEPAAMDAPEAVAQRDRRGFRLGFSLALLLAVCLVAVYLFAPQLAERFPALKSGLATYAQGVDGARMWLDARMQDLTTALQGD</sequence>
<feature type="compositionally biased region" description="Basic and acidic residues" evidence="1">
    <location>
        <begin position="116"/>
        <end position="143"/>
    </location>
</feature>
<feature type="region of interest" description="Disordered" evidence="1">
    <location>
        <begin position="41"/>
        <end position="194"/>
    </location>
</feature>
<feature type="compositionally biased region" description="Polar residues" evidence="1">
    <location>
        <begin position="79"/>
        <end position="89"/>
    </location>
</feature>
<evidence type="ECO:0000313" key="4">
    <source>
        <dbReference type="EMBL" id="PPB80538.1"/>
    </source>
</evidence>
<organism evidence="4 5">
    <name type="scientific">Albidovulum inexpectatum</name>
    <dbReference type="NCBI Taxonomy" id="196587"/>
    <lineage>
        <taxon>Bacteria</taxon>
        <taxon>Pseudomonadati</taxon>
        <taxon>Pseudomonadota</taxon>
        <taxon>Alphaproteobacteria</taxon>
        <taxon>Rhodobacterales</taxon>
        <taxon>Paracoccaceae</taxon>
        <taxon>Albidovulum</taxon>
    </lineage>
</organism>
<comment type="caution">
    <text evidence="4">The sequence shown here is derived from an EMBL/GenBank/DDBJ whole genome shotgun (WGS) entry which is preliminary data.</text>
</comment>
<feature type="domain" description="Zinc finger/thioredoxin putative" evidence="3">
    <location>
        <begin position="1"/>
        <end position="36"/>
    </location>
</feature>
<accession>A0A2S5JGQ8</accession>
<dbReference type="InterPro" id="IPR011723">
    <property type="entry name" value="Znf/thioredoxin_put"/>
</dbReference>
<gene>
    <name evidence="4" type="ORF">LV82_01887</name>
</gene>
<feature type="compositionally biased region" description="Acidic residues" evidence="1">
    <location>
        <begin position="96"/>
        <end position="109"/>
    </location>
</feature>